<dbReference type="Pfam" id="PF00271">
    <property type="entry name" value="Helicase_C"/>
    <property type="match status" value="1"/>
</dbReference>
<feature type="region of interest" description="Disordered" evidence="9">
    <location>
        <begin position="932"/>
        <end position="994"/>
    </location>
</feature>
<organism evidence="13 14">
    <name type="scientific">Aspergillus coremiiformis</name>
    <dbReference type="NCBI Taxonomy" id="138285"/>
    <lineage>
        <taxon>Eukaryota</taxon>
        <taxon>Fungi</taxon>
        <taxon>Dikarya</taxon>
        <taxon>Ascomycota</taxon>
        <taxon>Pezizomycotina</taxon>
        <taxon>Eurotiomycetes</taxon>
        <taxon>Eurotiomycetidae</taxon>
        <taxon>Eurotiales</taxon>
        <taxon>Aspergillaceae</taxon>
        <taxon>Aspergillus</taxon>
        <taxon>Aspergillus subgen. Circumdati</taxon>
    </lineage>
</organism>
<keyword evidence="2" id="KW-0547">Nucleotide-binding</keyword>
<feature type="domain" description="Helicase C-terminal" evidence="12">
    <location>
        <begin position="1003"/>
        <end position="1148"/>
    </location>
</feature>
<dbReference type="Proteomes" id="UP000327118">
    <property type="component" value="Unassembled WGS sequence"/>
</dbReference>
<evidence type="ECO:0000259" key="12">
    <source>
        <dbReference type="PROSITE" id="PS51194"/>
    </source>
</evidence>
<feature type="region of interest" description="Disordered" evidence="9">
    <location>
        <begin position="105"/>
        <end position="129"/>
    </location>
</feature>
<dbReference type="PROSITE" id="PS50089">
    <property type="entry name" value="ZF_RING_2"/>
    <property type="match status" value="1"/>
</dbReference>
<evidence type="ECO:0000259" key="10">
    <source>
        <dbReference type="PROSITE" id="PS50089"/>
    </source>
</evidence>
<dbReference type="InterPro" id="IPR000330">
    <property type="entry name" value="SNF2_N"/>
</dbReference>
<accession>A0A5N6ZBZ9</accession>
<reference evidence="14" key="1">
    <citation type="submission" date="2019-04" db="EMBL/GenBank/DDBJ databases">
        <title>Friends and foes A comparative genomics studyof 23 Aspergillus species from section Flavi.</title>
        <authorList>
            <consortium name="DOE Joint Genome Institute"/>
            <person name="Kjaerbolling I."/>
            <person name="Vesth T."/>
            <person name="Frisvad J.C."/>
            <person name="Nybo J.L."/>
            <person name="Theobald S."/>
            <person name="Kildgaard S."/>
            <person name="Isbrandt T."/>
            <person name="Kuo A."/>
            <person name="Sato A."/>
            <person name="Lyhne E.K."/>
            <person name="Kogle M.E."/>
            <person name="Wiebenga A."/>
            <person name="Kun R.S."/>
            <person name="Lubbers R.J."/>
            <person name="Makela M.R."/>
            <person name="Barry K."/>
            <person name="Chovatia M."/>
            <person name="Clum A."/>
            <person name="Daum C."/>
            <person name="Haridas S."/>
            <person name="He G."/>
            <person name="LaButti K."/>
            <person name="Lipzen A."/>
            <person name="Mondo S."/>
            <person name="Riley R."/>
            <person name="Salamov A."/>
            <person name="Simmons B.A."/>
            <person name="Magnuson J.K."/>
            <person name="Henrissat B."/>
            <person name="Mortensen U.H."/>
            <person name="Larsen T.O."/>
            <person name="Devries R.P."/>
            <person name="Grigoriev I.V."/>
            <person name="Machida M."/>
            <person name="Baker S.E."/>
            <person name="Andersen M.R."/>
        </authorList>
    </citation>
    <scope>NUCLEOTIDE SEQUENCE [LARGE SCALE GENOMIC DNA]</scope>
    <source>
        <strain evidence="14">CBS 553.77</strain>
    </source>
</reference>
<evidence type="ECO:0000256" key="2">
    <source>
        <dbReference type="ARBA" id="ARBA00022741"/>
    </source>
</evidence>
<dbReference type="SUPFAM" id="SSF52540">
    <property type="entry name" value="P-loop containing nucleoside triphosphate hydrolases"/>
    <property type="match status" value="2"/>
</dbReference>
<dbReference type="InterPro" id="IPR049730">
    <property type="entry name" value="SNF2/RAD54-like_C"/>
</dbReference>
<evidence type="ECO:0000259" key="11">
    <source>
        <dbReference type="PROSITE" id="PS51192"/>
    </source>
</evidence>
<feature type="compositionally biased region" description="Acidic residues" evidence="9">
    <location>
        <begin position="975"/>
        <end position="987"/>
    </location>
</feature>
<keyword evidence="1" id="KW-0479">Metal-binding</keyword>
<dbReference type="InterPro" id="IPR017907">
    <property type="entry name" value="Znf_RING_CS"/>
</dbReference>
<gene>
    <name evidence="13" type="ORF">BDV28DRAFT_147127</name>
</gene>
<dbReference type="Gene3D" id="3.40.50.300">
    <property type="entry name" value="P-loop containing nucleotide triphosphate hydrolases"/>
    <property type="match status" value="1"/>
</dbReference>
<evidence type="ECO:0000313" key="13">
    <source>
        <dbReference type="EMBL" id="KAE8354396.1"/>
    </source>
</evidence>
<dbReference type="InterPro" id="IPR001841">
    <property type="entry name" value="Znf_RING"/>
</dbReference>
<sequence length="1192" mass="134661">MDSPKELEQLDVETSLLESIEARREQAGARAALARGMLALQRNTAEASSPSSLFHIPENNNTPENNDLERAIHPSHTNPRPLTSLSQPDPVASTEAVAVQCLDTAQTRPTSSTDIPDIPNYQPQDDLDSPMDFVQALSRFLDKDATQSDRPLETRQMSTESSALGILPDPLPTNVAVSSSSSMQVENADPPSTEPLNPEASDWPDELLDSVDDNDTSEFDAIKSWFKGLKNPTIADKLKYETAKLQEKTRKTRVTNREALRKLDEEDSDSDRSRLFVTPEPRQRSSSREQVPEPDGPDSAAYLTEKPKPAGKRKRQNRISAEEKRRSMQFGLDVVLGRVEKKKSGRKRKAGGNGLPGPSKRSRKNKEQPEVNLETLLSSNLVEDVHASSALLAAPGFTDRNKERALVQLIAGIPTKGKEQAIGDKRMVLEATKKFNHSARSDKKGGWLVKGMKTSLYSYQHKWILGAAFMRDRENSSQSPYGGFLCDTMGFGKTIQTLANIVDGRLTDPDDPVRTTLIVVPSQLVSHWMNQICKHCEPDAIGEVLVYHASAKYLTLDVPKSIQKHNVVITTYDEVRKSYPQYNAPGQIVDGEKLREWWKETYEHEAGPLHQIKFRRIILDEAHIIKNHLSQISIAVRALTGHFKWVLSGTPVHNGAGEFYSLFDFLSVPRTGSYENFWKEYCRGQEANTRLVNLLRSFMFRRTHASRLFSLPVIKLPDIDERIVQAEFCGAERVIYDAIVDAFFEMINGFASKENHKIRQYRCFLTMILKLRMFSSHILTAQDIVKSVLSEDLVRELIAISKVERDPGNPSHTIVQGITAMRKRITLPAAPQKQDDTGPCVDELRGDKEELAKQFKEFMTTLHEKEQWLERMKRSNCASCELMPIDRVITSCMHLYCEECYYLLIKENERRICSSCSTGIETAAKCDFSEDGDINESSSTLDTTKKQSPKKKQMKTKRNSQSILSAVVPQGRDENENEGPDEDEETDWISVSGGRMPSAKMKKVQEIIKGWIDKNPDVKVVIFTQFLDFVRLLKFMCENQKWGATSLTGKMSLGTREQNMEKFRDKKEIRILIASLKAGGIGLDMSMANKCILVDLWWNEAIQDQAFCRLYRIGQSKDVEFVKIIVKNSIDEYLLKMQTRKTVDITSAMGDDILKDRNSIIELLTMFGGTVHEDEAGMIFVERIRQHRGLTA</sequence>
<feature type="region of interest" description="Disordered" evidence="9">
    <location>
        <begin position="142"/>
        <end position="214"/>
    </location>
</feature>
<keyword evidence="7" id="KW-0067">ATP-binding</keyword>
<protein>
    <submittedName>
        <fullName evidence="13">SNF2 family N-terminal domain-containing protein</fullName>
    </submittedName>
</protein>
<dbReference type="OrthoDB" id="1699231at2759"/>
<dbReference type="AlphaFoldDB" id="A0A5N6ZBZ9"/>
<dbReference type="InterPro" id="IPR014001">
    <property type="entry name" value="Helicase_ATP-bd"/>
</dbReference>
<dbReference type="GO" id="GO:0008270">
    <property type="term" value="F:zinc ion binding"/>
    <property type="evidence" value="ECO:0007669"/>
    <property type="project" value="UniProtKB-KW"/>
</dbReference>
<feature type="compositionally biased region" description="Basic and acidic residues" evidence="9">
    <location>
        <begin position="245"/>
        <end position="274"/>
    </location>
</feature>
<keyword evidence="14" id="KW-1185">Reference proteome</keyword>
<evidence type="ECO:0000256" key="6">
    <source>
        <dbReference type="ARBA" id="ARBA00022833"/>
    </source>
</evidence>
<dbReference type="InterPro" id="IPR050628">
    <property type="entry name" value="SNF2_RAD54_helicase_TF"/>
</dbReference>
<evidence type="ECO:0000256" key="4">
    <source>
        <dbReference type="ARBA" id="ARBA00022801"/>
    </source>
</evidence>
<dbReference type="GO" id="GO:0016787">
    <property type="term" value="F:hydrolase activity"/>
    <property type="evidence" value="ECO:0007669"/>
    <property type="project" value="UniProtKB-KW"/>
</dbReference>
<feature type="compositionally biased region" description="Basic residues" evidence="9">
    <location>
        <begin position="947"/>
        <end position="958"/>
    </location>
</feature>
<dbReference type="SMART" id="SM00490">
    <property type="entry name" value="HELICc"/>
    <property type="match status" value="1"/>
</dbReference>
<feature type="compositionally biased region" description="Polar residues" evidence="9">
    <location>
        <begin position="75"/>
        <end position="87"/>
    </location>
</feature>
<feature type="compositionally biased region" description="Basic residues" evidence="9">
    <location>
        <begin position="340"/>
        <end position="350"/>
    </location>
</feature>
<feature type="compositionally biased region" description="Polar residues" evidence="9">
    <location>
        <begin position="105"/>
        <end position="114"/>
    </location>
</feature>
<dbReference type="PANTHER" id="PTHR45626">
    <property type="entry name" value="TRANSCRIPTION TERMINATION FACTOR 2-RELATED"/>
    <property type="match status" value="1"/>
</dbReference>
<dbReference type="SMART" id="SM00487">
    <property type="entry name" value="DEXDc"/>
    <property type="match status" value="1"/>
</dbReference>
<feature type="compositionally biased region" description="Polar residues" evidence="9">
    <location>
        <begin position="43"/>
        <end position="65"/>
    </location>
</feature>
<dbReference type="GO" id="GO:0005524">
    <property type="term" value="F:ATP binding"/>
    <property type="evidence" value="ECO:0007669"/>
    <property type="project" value="UniProtKB-KW"/>
</dbReference>
<keyword evidence="3 8" id="KW-0863">Zinc-finger</keyword>
<evidence type="ECO:0000313" key="14">
    <source>
        <dbReference type="Proteomes" id="UP000327118"/>
    </source>
</evidence>
<evidence type="ECO:0000256" key="7">
    <source>
        <dbReference type="ARBA" id="ARBA00022840"/>
    </source>
</evidence>
<feature type="region of interest" description="Disordered" evidence="9">
    <location>
        <begin position="43"/>
        <end position="88"/>
    </location>
</feature>
<feature type="compositionally biased region" description="Basic and acidic residues" evidence="9">
    <location>
        <begin position="281"/>
        <end position="291"/>
    </location>
</feature>
<keyword evidence="6" id="KW-0862">Zinc</keyword>
<dbReference type="GO" id="GO:0006281">
    <property type="term" value="P:DNA repair"/>
    <property type="evidence" value="ECO:0007669"/>
    <property type="project" value="TreeGrafter"/>
</dbReference>
<dbReference type="PROSITE" id="PS51194">
    <property type="entry name" value="HELICASE_CTER"/>
    <property type="match status" value="1"/>
</dbReference>
<dbReference type="Gene3D" id="3.40.50.10810">
    <property type="entry name" value="Tandem AAA-ATPase domain"/>
    <property type="match status" value="1"/>
</dbReference>
<evidence type="ECO:0000256" key="1">
    <source>
        <dbReference type="ARBA" id="ARBA00022723"/>
    </source>
</evidence>
<dbReference type="CDD" id="cd18793">
    <property type="entry name" value="SF2_C_SNF"/>
    <property type="match status" value="1"/>
</dbReference>
<evidence type="ECO:0000256" key="5">
    <source>
        <dbReference type="ARBA" id="ARBA00022806"/>
    </source>
</evidence>
<feature type="compositionally biased region" description="Polar residues" evidence="9">
    <location>
        <begin position="175"/>
        <end position="185"/>
    </location>
</feature>
<evidence type="ECO:0000256" key="8">
    <source>
        <dbReference type="PROSITE-ProRule" id="PRU00175"/>
    </source>
</evidence>
<dbReference type="Pfam" id="PF00176">
    <property type="entry name" value="SNF2-rel_dom"/>
    <property type="match status" value="1"/>
</dbReference>
<dbReference type="SUPFAM" id="SSF57850">
    <property type="entry name" value="RING/U-box"/>
    <property type="match status" value="1"/>
</dbReference>
<feature type="region of interest" description="Disordered" evidence="9">
    <location>
        <begin position="245"/>
        <end position="369"/>
    </location>
</feature>
<feature type="compositionally biased region" description="Basic and acidic residues" evidence="9">
    <location>
        <begin position="142"/>
        <end position="153"/>
    </location>
</feature>
<feature type="domain" description="RING-type" evidence="10">
    <location>
        <begin position="877"/>
        <end position="917"/>
    </location>
</feature>
<keyword evidence="5" id="KW-0347">Helicase</keyword>
<feature type="domain" description="Helicase ATP-binding" evidence="11">
    <location>
        <begin position="474"/>
        <end position="669"/>
    </location>
</feature>
<dbReference type="GO" id="GO:0005634">
    <property type="term" value="C:nucleus"/>
    <property type="evidence" value="ECO:0007669"/>
    <property type="project" value="TreeGrafter"/>
</dbReference>
<evidence type="ECO:0000256" key="9">
    <source>
        <dbReference type="SAM" id="MobiDB-lite"/>
    </source>
</evidence>
<dbReference type="EMBL" id="ML739073">
    <property type="protein sequence ID" value="KAE8354396.1"/>
    <property type="molecule type" value="Genomic_DNA"/>
</dbReference>
<evidence type="ECO:0000256" key="3">
    <source>
        <dbReference type="ARBA" id="ARBA00022771"/>
    </source>
</evidence>
<proteinExistence type="predicted"/>
<dbReference type="PANTHER" id="PTHR45626:SF17">
    <property type="entry name" value="HELICASE-LIKE TRANSCRIPTION FACTOR"/>
    <property type="match status" value="1"/>
</dbReference>
<dbReference type="InterPro" id="IPR001650">
    <property type="entry name" value="Helicase_C-like"/>
</dbReference>
<dbReference type="InterPro" id="IPR038718">
    <property type="entry name" value="SNF2-like_sf"/>
</dbReference>
<feature type="compositionally biased region" description="Acidic residues" evidence="9">
    <location>
        <begin position="202"/>
        <end position="214"/>
    </location>
</feature>
<dbReference type="InterPro" id="IPR027417">
    <property type="entry name" value="P-loop_NTPase"/>
</dbReference>
<keyword evidence="4" id="KW-0378">Hydrolase</keyword>
<dbReference type="GO" id="GO:0004386">
    <property type="term" value="F:helicase activity"/>
    <property type="evidence" value="ECO:0007669"/>
    <property type="project" value="UniProtKB-KW"/>
</dbReference>
<dbReference type="PROSITE" id="PS00518">
    <property type="entry name" value="ZF_RING_1"/>
    <property type="match status" value="1"/>
</dbReference>
<dbReference type="GO" id="GO:0008094">
    <property type="term" value="F:ATP-dependent activity, acting on DNA"/>
    <property type="evidence" value="ECO:0007669"/>
    <property type="project" value="TreeGrafter"/>
</dbReference>
<dbReference type="CDD" id="cd18008">
    <property type="entry name" value="DEXDc_SHPRH-like"/>
    <property type="match status" value="1"/>
</dbReference>
<name>A0A5N6ZBZ9_9EURO</name>
<dbReference type="PROSITE" id="PS51192">
    <property type="entry name" value="HELICASE_ATP_BIND_1"/>
    <property type="match status" value="1"/>
</dbReference>